<dbReference type="InterPro" id="IPR000791">
    <property type="entry name" value="Gpr1/Fun34/SatP-like"/>
</dbReference>
<name>A0A1E4RG28_9ASCO</name>
<feature type="transmembrane region" description="Helical" evidence="6">
    <location>
        <begin position="193"/>
        <end position="211"/>
    </location>
</feature>
<evidence type="ECO:0000256" key="2">
    <source>
        <dbReference type="ARBA" id="ARBA00005587"/>
    </source>
</evidence>
<dbReference type="GO" id="GO:0015123">
    <property type="term" value="F:acetate transmembrane transporter activity"/>
    <property type="evidence" value="ECO:0007669"/>
    <property type="project" value="TreeGrafter"/>
</dbReference>
<dbReference type="EMBL" id="KV454543">
    <property type="protein sequence ID" value="ODV66222.1"/>
    <property type="molecule type" value="Genomic_DNA"/>
</dbReference>
<evidence type="ECO:0000256" key="3">
    <source>
        <dbReference type="ARBA" id="ARBA00022692"/>
    </source>
</evidence>
<feature type="transmembrane region" description="Helical" evidence="6">
    <location>
        <begin position="75"/>
        <end position="94"/>
    </location>
</feature>
<dbReference type="GeneID" id="30996903"/>
<dbReference type="STRING" id="984485.A0A1E4RG28"/>
<comment type="similarity">
    <text evidence="2">Belongs to the acetate uptake transporter (AceTr) (TC 2.A.96) family.</text>
</comment>
<feature type="transmembrane region" description="Helical" evidence="6">
    <location>
        <begin position="223"/>
        <end position="240"/>
    </location>
</feature>
<dbReference type="PANTHER" id="PTHR31123:SF1">
    <property type="entry name" value="ACCUMULATION OF DYADS PROTEIN 2-RELATED"/>
    <property type="match status" value="1"/>
</dbReference>
<dbReference type="Pfam" id="PF01184">
    <property type="entry name" value="Gpr1_Fun34_YaaH"/>
    <property type="match status" value="1"/>
</dbReference>
<evidence type="ECO:0000313" key="8">
    <source>
        <dbReference type="Proteomes" id="UP000095085"/>
    </source>
</evidence>
<dbReference type="NCBIfam" id="NF038013">
    <property type="entry name" value="AceTr_1"/>
    <property type="match status" value="1"/>
</dbReference>
<keyword evidence="5 6" id="KW-0472">Membrane</keyword>
<proteinExistence type="inferred from homology"/>
<comment type="subcellular location">
    <subcellularLocation>
        <location evidence="1">Membrane</location>
        <topology evidence="1">Multi-pass membrane protein</topology>
    </subcellularLocation>
</comment>
<evidence type="ECO:0000256" key="6">
    <source>
        <dbReference type="SAM" id="Phobius"/>
    </source>
</evidence>
<dbReference type="AlphaFoldDB" id="A0A1E4RG28"/>
<keyword evidence="3 6" id="KW-0812">Transmembrane</keyword>
<feature type="transmembrane region" description="Helical" evidence="6">
    <location>
        <begin position="165"/>
        <end position="187"/>
    </location>
</feature>
<sequence length="261" mass="28133">MTSSSSSHQLKEISEFYSNDNTQQPVSKIKTTGDGDEFIHIGNQKFDRHELMRAFGGTLNPGLSPPPSHEMANPAAFGLCAFALTTFTLSLYNAQAMGVKVPAVVLGLTCFYGGAVQFLSGVWELVVGNCFAGTALVSYGSFWLSYSCITIKAFGVSAAYEDPTMLANAIGFFLMGWAIFTFLLVLVTLKSTVAFFCLFFFLDLTFILLAAGEFSGNVGVTRAGGVIGIIAAFWGFYNAYAGVANRSNSYFIPHVIPLTRD</sequence>
<keyword evidence="8" id="KW-1185">Reference proteome</keyword>
<dbReference type="GO" id="GO:0005886">
    <property type="term" value="C:plasma membrane"/>
    <property type="evidence" value="ECO:0007669"/>
    <property type="project" value="TreeGrafter"/>
</dbReference>
<dbReference type="RefSeq" id="XP_020075289.1">
    <property type="nucleotide sequence ID" value="XM_020222354.1"/>
</dbReference>
<evidence type="ECO:0000256" key="1">
    <source>
        <dbReference type="ARBA" id="ARBA00004141"/>
    </source>
</evidence>
<keyword evidence="4 6" id="KW-1133">Transmembrane helix</keyword>
<accession>A0A1E4RG28</accession>
<evidence type="ECO:0000256" key="4">
    <source>
        <dbReference type="ARBA" id="ARBA00022989"/>
    </source>
</evidence>
<dbReference type="Proteomes" id="UP000095085">
    <property type="component" value="Unassembled WGS sequence"/>
</dbReference>
<evidence type="ECO:0000256" key="5">
    <source>
        <dbReference type="ARBA" id="ARBA00023136"/>
    </source>
</evidence>
<organism evidence="7 8">
    <name type="scientific">Hyphopichia burtonii NRRL Y-1933</name>
    <dbReference type="NCBI Taxonomy" id="984485"/>
    <lineage>
        <taxon>Eukaryota</taxon>
        <taxon>Fungi</taxon>
        <taxon>Dikarya</taxon>
        <taxon>Ascomycota</taxon>
        <taxon>Saccharomycotina</taxon>
        <taxon>Pichiomycetes</taxon>
        <taxon>Debaryomycetaceae</taxon>
        <taxon>Hyphopichia</taxon>
    </lineage>
</organism>
<dbReference type="PANTHER" id="PTHR31123">
    <property type="entry name" value="ACCUMULATION OF DYADS PROTEIN 2-RELATED"/>
    <property type="match status" value="1"/>
</dbReference>
<gene>
    <name evidence="7" type="ORF">HYPBUDRAFT_158215</name>
</gene>
<dbReference type="OrthoDB" id="3648309at2759"/>
<dbReference type="InterPro" id="IPR051633">
    <property type="entry name" value="AceTr"/>
</dbReference>
<reference evidence="8" key="1">
    <citation type="submission" date="2016-05" db="EMBL/GenBank/DDBJ databases">
        <title>Comparative genomics of biotechnologically important yeasts.</title>
        <authorList>
            <consortium name="DOE Joint Genome Institute"/>
            <person name="Riley R."/>
            <person name="Haridas S."/>
            <person name="Wolfe K.H."/>
            <person name="Lopes M.R."/>
            <person name="Hittinger C.T."/>
            <person name="Goker M."/>
            <person name="Salamov A."/>
            <person name="Wisecaver J."/>
            <person name="Long T.M."/>
            <person name="Aerts A.L."/>
            <person name="Barry K."/>
            <person name="Choi C."/>
            <person name="Clum A."/>
            <person name="Coughlan A.Y."/>
            <person name="Deshpande S."/>
            <person name="Douglass A.P."/>
            <person name="Hanson S.J."/>
            <person name="Klenk H.-P."/>
            <person name="Labutti K."/>
            <person name="Lapidus A."/>
            <person name="Lindquist E."/>
            <person name="Lipzen A."/>
            <person name="Meier-Kolthoff J.P."/>
            <person name="Ohm R.A."/>
            <person name="Otillar R.P."/>
            <person name="Pangilinan J."/>
            <person name="Peng Y."/>
            <person name="Rokas A."/>
            <person name="Rosa C.A."/>
            <person name="Scheuner C."/>
            <person name="Sibirny A.A."/>
            <person name="Slot J.C."/>
            <person name="Stielow J.B."/>
            <person name="Sun H."/>
            <person name="Kurtzman C.P."/>
            <person name="Blackwell M."/>
            <person name="Grigoriev I.V."/>
            <person name="Jeffries T.W."/>
        </authorList>
    </citation>
    <scope>NUCLEOTIDE SEQUENCE [LARGE SCALE GENOMIC DNA]</scope>
    <source>
        <strain evidence="8">NRRL Y-1933</strain>
    </source>
</reference>
<protein>
    <submittedName>
        <fullName evidence="7">Uncharacterized protein</fullName>
    </submittedName>
</protein>
<evidence type="ECO:0000313" key="7">
    <source>
        <dbReference type="EMBL" id="ODV66222.1"/>
    </source>
</evidence>
<feature type="transmembrane region" description="Helical" evidence="6">
    <location>
        <begin position="101"/>
        <end position="119"/>
    </location>
</feature>